<dbReference type="Pfam" id="PF11527">
    <property type="entry name" value="ARL2_Bind_BART"/>
    <property type="match status" value="1"/>
</dbReference>
<dbReference type="Gene3D" id="1.20.1520.10">
    <property type="entry name" value="ADP-ribosylation factor-like 2-binding protein, domain"/>
    <property type="match status" value="1"/>
</dbReference>
<reference evidence="13 14" key="1">
    <citation type="journal article" date="2016" name="Nat. Commun.">
        <title>Extremotolerant tardigrade genome and improved radiotolerance of human cultured cells by tardigrade-unique protein.</title>
        <authorList>
            <person name="Hashimoto T."/>
            <person name="Horikawa D.D."/>
            <person name="Saito Y."/>
            <person name="Kuwahara H."/>
            <person name="Kozuka-Hata H."/>
            <person name="Shin-I T."/>
            <person name="Minakuchi Y."/>
            <person name="Ohishi K."/>
            <person name="Motoyama A."/>
            <person name="Aizu T."/>
            <person name="Enomoto A."/>
            <person name="Kondo K."/>
            <person name="Tanaka S."/>
            <person name="Hara Y."/>
            <person name="Koshikawa S."/>
            <person name="Sagara H."/>
            <person name="Miura T."/>
            <person name="Yokobori S."/>
            <person name="Miyagawa K."/>
            <person name="Suzuki Y."/>
            <person name="Kubo T."/>
            <person name="Oyama M."/>
            <person name="Kohara Y."/>
            <person name="Fujiyama A."/>
            <person name="Arakawa K."/>
            <person name="Katayama T."/>
            <person name="Toyoda A."/>
            <person name="Kunieda T."/>
        </authorList>
    </citation>
    <scope>NUCLEOTIDE SEQUENCE [LARGE SCALE GENOMIC DNA]</scope>
    <source>
        <strain evidence="13 14">YOKOZUNA-1</strain>
    </source>
</reference>
<keyword evidence="5" id="KW-0963">Cytoplasm</keyword>
<evidence type="ECO:0000259" key="12">
    <source>
        <dbReference type="Pfam" id="PF11527"/>
    </source>
</evidence>
<feature type="region of interest" description="Disordered" evidence="11">
    <location>
        <begin position="1"/>
        <end position="21"/>
    </location>
</feature>
<dbReference type="Gene3D" id="6.10.250.1800">
    <property type="match status" value="1"/>
</dbReference>
<feature type="region of interest" description="Disordered" evidence="11">
    <location>
        <begin position="340"/>
        <end position="371"/>
    </location>
</feature>
<evidence type="ECO:0000313" key="13">
    <source>
        <dbReference type="EMBL" id="GAU90059.1"/>
    </source>
</evidence>
<dbReference type="AlphaFoldDB" id="A0A1D1UK31"/>
<dbReference type="PANTHER" id="PTHR21532:SF0">
    <property type="entry name" value="CILIA- AND FLAGELLA-ASSOCIATED PROTEIN 36"/>
    <property type="match status" value="1"/>
</dbReference>
<dbReference type="OrthoDB" id="272687at2759"/>
<dbReference type="InterPro" id="IPR042541">
    <property type="entry name" value="BART_sf"/>
</dbReference>
<proteinExistence type="inferred from homology"/>
<dbReference type="InterPro" id="IPR038888">
    <property type="entry name" value="CFAP36"/>
</dbReference>
<evidence type="ECO:0000256" key="3">
    <source>
        <dbReference type="ARBA" id="ARBA00007460"/>
    </source>
</evidence>
<organism evidence="13 14">
    <name type="scientific">Ramazzottius varieornatus</name>
    <name type="common">Water bear</name>
    <name type="synonym">Tardigrade</name>
    <dbReference type="NCBI Taxonomy" id="947166"/>
    <lineage>
        <taxon>Eukaryota</taxon>
        <taxon>Metazoa</taxon>
        <taxon>Ecdysozoa</taxon>
        <taxon>Tardigrada</taxon>
        <taxon>Eutardigrada</taxon>
        <taxon>Parachela</taxon>
        <taxon>Hypsibioidea</taxon>
        <taxon>Ramazzottiidae</taxon>
        <taxon>Ramazzottius</taxon>
    </lineage>
</organism>
<evidence type="ECO:0000256" key="5">
    <source>
        <dbReference type="ARBA" id="ARBA00022490"/>
    </source>
</evidence>
<comment type="caution">
    <text evidence="13">The sequence shown here is derived from an EMBL/GenBank/DDBJ whole genome shotgun (WGS) entry which is preliminary data.</text>
</comment>
<comment type="subcellular location">
    <subcellularLocation>
        <location evidence="1">Cell projection</location>
        <location evidence="1">Cilium</location>
    </subcellularLocation>
    <subcellularLocation>
        <location evidence="2">Cytoplasm</location>
    </subcellularLocation>
</comment>
<feature type="compositionally biased region" description="Pro residues" evidence="11">
    <location>
        <begin position="267"/>
        <end position="280"/>
    </location>
</feature>
<dbReference type="GO" id="GO:0097546">
    <property type="term" value="C:ciliary base"/>
    <property type="evidence" value="ECO:0007669"/>
    <property type="project" value="TreeGrafter"/>
</dbReference>
<gene>
    <name evidence="13" type="primary">RvY_02533-1</name>
    <name evidence="13" type="synonym">RvY_02533.1</name>
    <name evidence="13" type="ORF">RvY_02533</name>
</gene>
<dbReference type="GO" id="GO:0005930">
    <property type="term" value="C:axoneme"/>
    <property type="evidence" value="ECO:0007669"/>
    <property type="project" value="TreeGrafter"/>
</dbReference>
<dbReference type="InterPro" id="IPR003903">
    <property type="entry name" value="UIM_dom"/>
</dbReference>
<keyword evidence="6 10" id="KW-0175">Coiled coil</keyword>
<evidence type="ECO:0000313" key="14">
    <source>
        <dbReference type="Proteomes" id="UP000186922"/>
    </source>
</evidence>
<dbReference type="PROSITE" id="PS50330">
    <property type="entry name" value="UIM"/>
    <property type="match status" value="1"/>
</dbReference>
<comment type="similarity">
    <text evidence="3">Belongs to the CFAP36 family.</text>
</comment>
<evidence type="ECO:0000256" key="6">
    <source>
        <dbReference type="ARBA" id="ARBA00023054"/>
    </source>
</evidence>
<evidence type="ECO:0000256" key="8">
    <source>
        <dbReference type="ARBA" id="ARBA00023273"/>
    </source>
</evidence>
<feature type="compositionally biased region" description="Basic and acidic residues" evidence="11">
    <location>
        <begin position="346"/>
        <end position="371"/>
    </location>
</feature>
<evidence type="ECO:0000256" key="10">
    <source>
        <dbReference type="SAM" id="Coils"/>
    </source>
</evidence>
<feature type="region of interest" description="Disordered" evidence="11">
    <location>
        <begin position="254"/>
        <end position="287"/>
    </location>
</feature>
<keyword evidence="8" id="KW-0966">Cell projection</keyword>
<feature type="coiled-coil region" evidence="10">
    <location>
        <begin position="194"/>
        <end position="239"/>
    </location>
</feature>
<dbReference type="STRING" id="947166.A0A1D1UK31"/>
<dbReference type="Proteomes" id="UP000186922">
    <property type="component" value="Unassembled WGS sequence"/>
</dbReference>
<dbReference type="InterPro" id="IPR023379">
    <property type="entry name" value="BART_dom"/>
</dbReference>
<keyword evidence="14" id="KW-1185">Reference proteome</keyword>
<feature type="domain" description="BART" evidence="12">
    <location>
        <begin position="39"/>
        <end position="151"/>
    </location>
</feature>
<dbReference type="PANTHER" id="PTHR21532">
    <property type="entry name" value="PHOSPHODIESTERASE HL"/>
    <property type="match status" value="1"/>
</dbReference>
<name>A0A1D1UK31_RAMVA</name>
<evidence type="ECO:0000256" key="9">
    <source>
        <dbReference type="ARBA" id="ARBA00031593"/>
    </source>
</evidence>
<dbReference type="EMBL" id="BDGG01000001">
    <property type="protein sequence ID" value="GAU90059.1"/>
    <property type="molecule type" value="Genomic_DNA"/>
</dbReference>
<evidence type="ECO:0000256" key="2">
    <source>
        <dbReference type="ARBA" id="ARBA00004496"/>
    </source>
</evidence>
<keyword evidence="7" id="KW-0969">Cilium</keyword>
<accession>A0A1D1UK31</accession>
<evidence type="ECO:0000256" key="7">
    <source>
        <dbReference type="ARBA" id="ARBA00023069"/>
    </source>
</evidence>
<evidence type="ECO:0000256" key="1">
    <source>
        <dbReference type="ARBA" id="ARBA00004138"/>
    </source>
</evidence>
<evidence type="ECO:0000256" key="4">
    <source>
        <dbReference type="ARBA" id="ARBA00021815"/>
    </source>
</evidence>
<sequence>MAGFSHLFSSKGKNDPLKQRAPVSDVLSSTAYNHKSDNVSKLMHFLESPLWITKTDDFIQSESIVFEESVDDCHAYHQVYENFKVMVDKLLVDLRLSCGNMPAEVLAQTIEQSKIQAQTNRVVKELMHPLFLYDNYVAFKQAMIEQNIQLQMLALDDIQKRTGNLPLDMKEEQLLDKDGLILAHGQKRPPVSEDQLLEMALKMSKEEYDELQRQVREEEEAIEQALRESERLFELLKNQARISVHDLRALLEQIPEAPEQPDSATTPRPPSALPVMPSEPTPVIASHPSNSLVGLDQFVSVKNFISPEELQRRQAYLRAQRDKLQSKKEALRVEAEINVTSVRSSSHQEPKISESRKKLAEKLKEEVKHHQ</sequence>
<protein>
    <recommendedName>
        <fullName evidence="4">Cilia- and flagella-associated protein 36</fullName>
    </recommendedName>
    <alternativeName>
        <fullName evidence="9">Coiled-coil domain-containing protein 104</fullName>
    </alternativeName>
</protein>
<evidence type="ECO:0000256" key="11">
    <source>
        <dbReference type="SAM" id="MobiDB-lite"/>
    </source>
</evidence>